<proteinExistence type="predicted"/>
<gene>
    <name evidence="1" type="ORF">SAMN05443248_4255</name>
</gene>
<sequence>MNDTVGEFERLLGHAALKLWPDLPRDVQELLFETAVPIDPTIRNRLAVFLHDRHPRTAHPPKPTQLA</sequence>
<accession>A0A1M5RJG4</accession>
<reference evidence="1 2" key="1">
    <citation type="submission" date="2016-11" db="EMBL/GenBank/DDBJ databases">
        <authorList>
            <person name="Jaros S."/>
            <person name="Januszkiewicz K."/>
            <person name="Wedrychowicz H."/>
        </authorList>
    </citation>
    <scope>NUCLEOTIDE SEQUENCE [LARGE SCALE GENOMIC DNA]</scope>
    <source>
        <strain evidence="1 2">GAS138</strain>
    </source>
</reference>
<evidence type="ECO:0000313" key="1">
    <source>
        <dbReference type="EMBL" id="SHH26401.1"/>
    </source>
</evidence>
<dbReference type="Proteomes" id="UP000189796">
    <property type="component" value="Chromosome I"/>
</dbReference>
<dbReference type="EMBL" id="LT670817">
    <property type="protein sequence ID" value="SHH26401.1"/>
    <property type="molecule type" value="Genomic_DNA"/>
</dbReference>
<name>A0A1M5RJG4_9BRAD</name>
<evidence type="ECO:0000313" key="2">
    <source>
        <dbReference type="Proteomes" id="UP000189796"/>
    </source>
</evidence>
<dbReference type="AlphaFoldDB" id="A0A1M5RJG4"/>
<organism evidence="1 2">
    <name type="scientific">Bradyrhizobium erythrophlei</name>
    <dbReference type="NCBI Taxonomy" id="1437360"/>
    <lineage>
        <taxon>Bacteria</taxon>
        <taxon>Pseudomonadati</taxon>
        <taxon>Pseudomonadota</taxon>
        <taxon>Alphaproteobacteria</taxon>
        <taxon>Hyphomicrobiales</taxon>
        <taxon>Nitrobacteraceae</taxon>
        <taxon>Bradyrhizobium</taxon>
    </lineage>
</organism>
<protein>
    <submittedName>
        <fullName evidence="1">Uncharacterized protein</fullName>
    </submittedName>
</protein>